<feature type="domain" description="Rieske" evidence="8">
    <location>
        <begin position="31"/>
        <end position="140"/>
    </location>
</feature>
<dbReference type="GO" id="GO:0051537">
    <property type="term" value="F:2 iron, 2 sulfur cluster binding"/>
    <property type="evidence" value="ECO:0007669"/>
    <property type="project" value="UniProtKB-KW"/>
</dbReference>
<dbReference type="OrthoDB" id="7456916at2"/>
<dbReference type="EMBL" id="WJIE01000006">
    <property type="protein sequence ID" value="MRG95001.1"/>
    <property type="molecule type" value="Genomic_DNA"/>
</dbReference>
<dbReference type="Pfam" id="PF00848">
    <property type="entry name" value="Ring_hydroxyl_A"/>
    <property type="match status" value="1"/>
</dbReference>
<keyword evidence="5" id="KW-0408">Iron</keyword>
<protein>
    <submittedName>
        <fullName evidence="9">Rieske 2Fe-2S domain-containing protein</fullName>
    </submittedName>
</protein>
<evidence type="ECO:0000313" key="10">
    <source>
        <dbReference type="Proteomes" id="UP000440224"/>
    </source>
</evidence>
<name>A0A6N7Q225_9BACT</name>
<dbReference type="PROSITE" id="PS00570">
    <property type="entry name" value="RING_HYDROXYL_ALPHA"/>
    <property type="match status" value="1"/>
</dbReference>
<dbReference type="Gene3D" id="2.102.10.10">
    <property type="entry name" value="Rieske [2Fe-2S] iron-sulphur domain"/>
    <property type="match status" value="1"/>
</dbReference>
<dbReference type="InterPro" id="IPR001663">
    <property type="entry name" value="Rng_hydr_dOase-A"/>
</dbReference>
<dbReference type="GO" id="GO:0016491">
    <property type="term" value="F:oxidoreductase activity"/>
    <property type="evidence" value="ECO:0007669"/>
    <property type="project" value="UniProtKB-KW"/>
</dbReference>
<dbReference type="PANTHER" id="PTHR43756">
    <property type="entry name" value="CHOLINE MONOOXYGENASE, CHLOROPLASTIC"/>
    <property type="match status" value="1"/>
</dbReference>
<comment type="caution">
    <text evidence="9">The sequence shown here is derived from an EMBL/GenBank/DDBJ whole genome shotgun (WGS) entry which is preliminary data.</text>
</comment>
<dbReference type="CDD" id="cd03469">
    <property type="entry name" value="Rieske_RO_Alpha_N"/>
    <property type="match status" value="1"/>
</dbReference>
<dbReference type="PANTHER" id="PTHR43756:SF5">
    <property type="entry name" value="CHOLINE MONOOXYGENASE, CHLOROPLASTIC"/>
    <property type="match status" value="1"/>
</dbReference>
<dbReference type="RefSeq" id="WP_153821785.1">
    <property type="nucleotide sequence ID" value="NZ_WJIE01000006.1"/>
</dbReference>
<keyword evidence="7" id="KW-0520">NAD</keyword>
<evidence type="ECO:0000313" key="9">
    <source>
        <dbReference type="EMBL" id="MRG95001.1"/>
    </source>
</evidence>
<dbReference type="Pfam" id="PF00355">
    <property type="entry name" value="Rieske"/>
    <property type="match status" value="1"/>
</dbReference>
<evidence type="ECO:0000256" key="5">
    <source>
        <dbReference type="ARBA" id="ARBA00023004"/>
    </source>
</evidence>
<proteinExistence type="predicted"/>
<dbReference type="SUPFAM" id="SSF55961">
    <property type="entry name" value="Bet v1-like"/>
    <property type="match status" value="1"/>
</dbReference>
<dbReference type="InterPro" id="IPR017941">
    <property type="entry name" value="Rieske_2Fe-2S"/>
</dbReference>
<dbReference type="InterPro" id="IPR015879">
    <property type="entry name" value="Ring_hydroxy_dOase_asu_C_dom"/>
</dbReference>
<keyword evidence="4" id="KW-0560">Oxidoreductase</keyword>
<gene>
    <name evidence="9" type="ORF">GF068_24220</name>
</gene>
<dbReference type="PROSITE" id="PS51296">
    <property type="entry name" value="RIESKE"/>
    <property type="match status" value="1"/>
</dbReference>
<evidence type="ECO:0000256" key="6">
    <source>
        <dbReference type="ARBA" id="ARBA00023014"/>
    </source>
</evidence>
<comment type="cofactor">
    <cofactor evidence="1">
        <name>Fe cation</name>
        <dbReference type="ChEBI" id="CHEBI:24875"/>
    </cofactor>
</comment>
<evidence type="ECO:0000256" key="4">
    <source>
        <dbReference type="ARBA" id="ARBA00023002"/>
    </source>
</evidence>
<dbReference type="Gene3D" id="3.90.380.10">
    <property type="entry name" value="Naphthalene 1,2-dioxygenase Alpha Subunit, Chain A, domain 1"/>
    <property type="match status" value="1"/>
</dbReference>
<dbReference type="GO" id="GO:0005506">
    <property type="term" value="F:iron ion binding"/>
    <property type="evidence" value="ECO:0007669"/>
    <property type="project" value="InterPro"/>
</dbReference>
<evidence type="ECO:0000256" key="1">
    <source>
        <dbReference type="ARBA" id="ARBA00001962"/>
    </source>
</evidence>
<keyword evidence="2" id="KW-0001">2Fe-2S</keyword>
<dbReference type="InterPro" id="IPR015881">
    <property type="entry name" value="ARHD_Rieske_2Fe_2S"/>
</dbReference>
<keyword evidence="3" id="KW-0479">Metal-binding</keyword>
<reference evidence="9 10" key="1">
    <citation type="submission" date="2019-10" db="EMBL/GenBank/DDBJ databases">
        <title>A soil myxobacterium in the family Polyangiaceae.</title>
        <authorList>
            <person name="Li Y."/>
            <person name="Wang J."/>
        </authorList>
    </citation>
    <scope>NUCLEOTIDE SEQUENCE [LARGE SCALE GENOMIC DNA]</scope>
    <source>
        <strain evidence="9 10">DSM 14734</strain>
    </source>
</reference>
<evidence type="ECO:0000256" key="7">
    <source>
        <dbReference type="ARBA" id="ARBA00023027"/>
    </source>
</evidence>
<dbReference type="Proteomes" id="UP000440224">
    <property type="component" value="Unassembled WGS sequence"/>
</dbReference>
<dbReference type="AlphaFoldDB" id="A0A6N7Q225"/>
<evidence type="ECO:0000256" key="2">
    <source>
        <dbReference type="ARBA" id="ARBA00022714"/>
    </source>
</evidence>
<dbReference type="InterPro" id="IPR036922">
    <property type="entry name" value="Rieske_2Fe-2S_sf"/>
</dbReference>
<dbReference type="SUPFAM" id="SSF50022">
    <property type="entry name" value="ISP domain"/>
    <property type="match status" value="1"/>
</dbReference>
<evidence type="ECO:0000256" key="3">
    <source>
        <dbReference type="ARBA" id="ARBA00022723"/>
    </source>
</evidence>
<dbReference type="PRINTS" id="PR00090">
    <property type="entry name" value="RNGDIOXGNASE"/>
</dbReference>
<keyword evidence="10" id="KW-1185">Reference proteome</keyword>
<evidence type="ECO:0000259" key="8">
    <source>
        <dbReference type="PROSITE" id="PS51296"/>
    </source>
</evidence>
<organism evidence="9 10">
    <name type="scientific">Polyangium spumosum</name>
    <dbReference type="NCBI Taxonomy" id="889282"/>
    <lineage>
        <taxon>Bacteria</taxon>
        <taxon>Pseudomonadati</taxon>
        <taxon>Myxococcota</taxon>
        <taxon>Polyangia</taxon>
        <taxon>Polyangiales</taxon>
        <taxon>Polyangiaceae</taxon>
        <taxon>Polyangium</taxon>
    </lineage>
</organism>
<sequence>MNDLGRVIPAVRYTSPNWLARELESVFGVAWLLAAHASEFEGAGAFTTLDIAGESILITRGGDGALRGFYNVCQHRGASLCAQSRGRAASFRCPYHHWEYGADGRLLRAPGAGSAALTDEGRPVSLRPVHCAERFGFIWISMAEAPPDLDAHLAPVATELARHRPEEYRLVSETVVEIEANWKASVDVNNEAYHLPMLHPELCDVVDARGARFVLRGDHSTVSLPIGRPGRDVSPDERASEALRGLLVRLGVKDFPIDGRIADVRLALARAFRERAAREGLDLSARSDDDLARKEQIHVFPNVQMNFLPFSLELYRHRPHPTDPSRSWFDELTFERHGSGAAPNPIRRRVRHGEHDLGPVMGADIDMLPRLQAGMRSRGFRALRLTEGELGIAHMHRVLEDWLSRGKAT</sequence>
<accession>A0A6N7Q225</accession>
<keyword evidence="6" id="KW-0411">Iron-sulfur</keyword>